<dbReference type="Proteomes" id="UP000079169">
    <property type="component" value="Unplaced"/>
</dbReference>
<feature type="region of interest" description="Disordered" evidence="1">
    <location>
        <begin position="267"/>
        <end position="295"/>
    </location>
</feature>
<accession>A0A3Q0J1Z7</accession>
<dbReference type="InterPro" id="IPR001251">
    <property type="entry name" value="CRAL-TRIO_dom"/>
</dbReference>
<evidence type="ECO:0000313" key="3">
    <source>
        <dbReference type="Proteomes" id="UP000079169"/>
    </source>
</evidence>
<dbReference type="PaxDb" id="121845-A0A3Q0J1Z7"/>
<evidence type="ECO:0000259" key="2">
    <source>
        <dbReference type="PROSITE" id="PS50191"/>
    </source>
</evidence>
<reference evidence="4" key="1">
    <citation type="submission" date="2025-08" db="UniProtKB">
        <authorList>
            <consortium name="RefSeq"/>
        </authorList>
    </citation>
    <scope>IDENTIFICATION</scope>
</reference>
<dbReference type="PANTHER" id="PTHR10174:SF222">
    <property type="entry name" value="GH10083P-RELATED"/>
    <property type="match status" value="1"/>
</dbReference>
<dbReference type="RefSeq" id="XP_026682512.1">
    <property type="nucleotide sequence ID" value="XM_026826711.1"/>
</dbReference>
<dbReference type="GeneID" id="103513541"/>
<dbReference type="InterPro" id="IPR036273">
    <property type="entry name" value="CRAL/TRIO_N_dom_sf"/>
</dbReference>
<dbReference type="AlphaFoldDB" id="A0A3Q0J1Z7"/>
<feature type="domain" description="CRAL-TRIO" evidence="2">
    <location>
        <begin position="68"/>
        <end position="241"/>
    </location>
</feature>
<protein>
    <submittedName>
        <fullName evidence="4">Alpha-tocopherol transfer protein-like</fullName>
    </submittedName>
</protein>
<organism evidence="3 4">
    <name type="scientific">Diaphorina citri</name>
    <name type="common">Asian citrus psyllid</name>
    <dbReference type="NCBI Taxonomy" id="121845"/>
    <lineage>
        <taxon>Eukaryota</taxon>
        <taxon>Metazoa</taxon>
        <taxon>Ecdysozoa</taxon>
        <taxon>Arthropoda</taxon>
        <taxon>Hexapoda</taxon>
        <taxon>Insecta</taxon>
        <taxon>Pterygota</taxon>
        <taxon>Neoptera</taxon>
        <taxon>Paraneoptera</taxon>
        <taxon>Hemiptera</taxon>
        <taxon>Sternorrhyncha</taxon>
        <taxon>Psylloidea</taxon>
        <taxon>Psyllidae</taxon>
        <taxon>Diaphorininae</taxon>
        <taxon>Diaphorina</taxon>
    </lineage>
</organism>
<evidence type="ECO:0000256" key="1">
    <source>
        <dbReference type="SAM" id="MobiDB-lite"/>
    </source>
</evidence>
<dbReference type="PANTHER" id="PTHR10174">
    <property type="entry name" value="ALPHA-TOCOPHEROL TRANSFER PROTEIN-RELATED"/>
    <property type="match status" value="1"/>
</dbReference>
<dbReference type="Gene3D" id="3.40.525.10">
    <property type="entry name" value="CRAL-TRIO lipid binding domain"/>
    <property type="match status" value="1"/>
</dbReference>
<dbReference type="STRING" id="121845.A0A3Q0J1Z7"/>
<dbReference type="SUPFAM" id="SSF46938">
    <property type="entry name" value="CRAL/TRIO N-terminal domain"/>
    <property type="match status" value="1"/>
</dbReference>
<dbReference type="InterPro" id="IPR036865">
    <property type="entry name" value="CRAL-TRIO_dom_sf"/>
</dbReference>
<proteinExistence type="predicted"/>
<gene>
    <name evidence="4" type="primary">LOC103513541</name>
</gene>
<keyword evidence="3" id="KW-1185">Reference proteome</keyword>
<dbReference type="GO" id="GO:1902936">
    <property type="term" value="F:phosphatidylinositol bisphosphate binding"/>
    <property type="evidence" value="ECO:0007669"/>
    <property type="project" value="TreeGrafter"/>
</dbReference>
<evidence type="ECO:0000313" key="4">
    <source>
        <dbReference type="RefSeq" id="XP_026682512.1"/>
    </source>
</evidence>
<dbReference type="SUPFAM" id="SSF52087">
    <property type="entry name" value="CRAL/TRIO domain"/>
    <property type="match status" value="1"/>
</dbReference>
<name>A0A3Q0J1Z7_DIACI</name>
<feature type="compositionally biased region" description="Polar residues" evidence="1">
    <location>
        <begin position="280"/>
        <end position="289"/>
    </location>
</feature>
<dbReference type="Pfam" id="PF00650">
    <property type="entry name" value="CRAL_TRIO"/>
    <property type="match status" value="1"/>
</dbReference>
<dbReference type="PROSITE" id="PS50191">
    <property type="entry name" value="CRAL_TRIO"/>
    <property type="match status" value="1"/>
</dbReference>
<dbReference type="CDD" id="cd00170">
    <property type="entry name" value="SEC14"/>
    <property type="match status" value="1"/>
</dbReference>
<dbReference type="KEGG" id="dci:103513541"/>
<sequence length="295" mass="34408">MANAQDIEAMRDWLSKQPHLPEKIDDFLIERFLLSCRGSLERTKTVMDSFFKLRSEAPEFFTNRDPRQEAVQAMLRAIDTVTLPKRTKEGYQIYLHRLEDTDPEKFDFTAYGKAFFMLVDTRFRSETEIPNGDIPVFDMAGFTFKHLTRLMSALGAVRKYMQITQDTNPLRLKNIHVINTNSLITMPIPYWINQFDYFRPLTSIPFNGFQLQFHSTMDTFTEYIPLELLPEEYGGSGGKLADIREAHYKRIEENREWLLQEPWLSDERKRPAGSRKSIHDSSSAVNGSFRSLALD</sequence>
<dbReference type="GO" id="GO:0016020">
    <property type="term" value="C:membrane"/>
    <property type="evidence" value="ECO:0007669"/>
    <property type="project" value="TreeGrafter"/>
</dbReference>